<accession>A0ABZ0Z0B7</accession>
<evidence type="ECO:0000313" key="1">
    <source>
        <dbReference type="EMBL" id="WQJ51554.1"/>
    </source>
</evidence>
<proteinExistence type="predicted"/>
<organism evidence="1 2">
    <name type="scientific">phage Lak_Megaphage_RVC_AP3_GC26</name>
    <dbReference type="NCBI Taxonomy" id="3109225"/>
    <lineage>
        <taxon>Viruses</taxon>
        <taxon>Duplodnaviria</taxon>
        <taxon>Heunggongvirae</taxon>
        <taxon>Uroviricota</taxon>
        <taxon>Caudoviricetes</taxon>
        <taxon>Caudoviricetes code 15 clade</taxon>
    </lineage>
</organism>
<reference evidence="1 2" key="1">
    <citation type="submission" date="2023-11" db="EMBL/GenBank/DDBJ databases">
        <authorList>
            <person name="Cook R."/>
            <person name="Crisci M."/>
            <person name="Pye H."/>
            <person name="Adriaenssens E."/>
            <person name="Santini J."/>
        </authorList>
    </citation>
    <scope>NUCLEOTIDE SEQUENCE [LARGE SCALE GENOMIC DNA]</scope>
    <source>
        <strain evidence="1">Lak_Megaphage_RVC_AP3_GC26</strain>
    </source>
</reference>
<dbReference type="EMBL" id="OR769219">
    <property type="protein sequence ID" value="WQJ51554.1"/>
    <property type="molecule type" value="Genomic_DNA"/>
</dbReference>
<dbReference type="Proteomes" id="UP001348805">
    <property type="component" value="Segment"/>
</dbReference>
<protein>
    <submittedName>
        <fullName evidence="1">Uncharacterized protein</fullName>
    </submittedName>
</protein>
<name>A0ABZ0Z0B7_9CAUD</name>
<sequence>MNTQILSNRFDLTISETQLYVYINFLCRIEGWKTRCKNLHWAAPKKNIHTYLDEFLDVLSKYQDSLAEDIMGITGQRLNPTCIKGTFCSTNNATDFINQVNTVTLIFFNKIPENPNYAGIKSETENFIHNIKTYMYLFSLCDI</sequence>
<keyword evidence="2" id="KW-1185">Reference proteome</keyword>
<evidence type="ECO:0000313" key="2">
    <source>
        <dbReference type="Proteomes" id="UP001348805"/>
    </source>
</evidence>